<feature type="region of interest" description="Disordered" evidence="1">
    <location>
        <begin position="184"/>
        <end position="240"/>
    </location>
</feature>
<evidence type="ECO:0008006" key="4">
    <source>
        <dbReference type="Google" id="ProtNLM"/>
    </source>
</evidence>
<dbReference type="VEuPathDB" id="FungiDB:SAPIO_CDS3166"/>
<dbReference type="HOGENOM" id="CLU_040692_1_0_1"/>
<feature type="compositionally biased region" description="Polar residues" evidence="1">
    <location>
        <begin position="191"/>
        <end position="203"/>
    </location>
</feature>
<gene>
    <name evidence="2" type="ORF">SAPIO_CDS3166</name>
</gene>
<feature type="region of interest" description="Disordered" evidence="1">
    <location>
        <begin position="422"/>
        <end position="460"/>
    </location>
</feature>
<dbReference type="Gene3D" id="3.30.160.60">
    <property type="entry name" value="Classic Zinc Finger"/>
    <property type="match status" value="1"/>
</dbReference>
<dbReference type="RefSeq" id="XP_016644025.1">
    <property type="nucleotide sequence ID" value="XM_016786019.1"/>
</dbReference>
<evidence type="ECO:0000313" key="2">
    <source>
        <dbReference type="EMBL" id="KEZ44226.1"/>
    </source>
</evidence>
<dbReference type="EMBL" id="JOWA01000088">
    <property type="protein sequence ID" value="KEZ44226.1"/>
    <property type="molecule type" value="Genomic_DNA"/>
</dbReference>
<dbReference type="AlphaFoldDB" id="A0A084GA64"/>
<dbReference type="GeneID" id="27722238"/>
<organism evidence="2 3">
    <name type="scientific">Pseudallescheria apiosperma</name>
    <name type="common">Scedosporium apiospermum</name>
    <dbReference type="NCBI Taxonomy" id="563466"/>
    <lineage>
        <taxon>Eukaryota</taxon>
        <taxon>Fungi</taxon>
        <taxon>Dikarya</taxon>
        <taxon>Ascomycota</taxon>
        <taxon>Pezizomycotina</taxon>
        <taxon>Sordariomycetes</taxon>
        <taxon>Hypocreomycetidae</taxon>
        <taxon>Microascales</taxon>
        <taxon>Microascaceae</taxon>
        <taxon>Scedosporium</taxon>
    </lineage>
</organism>
<dbReference type="OrthoDB" id="5366256at2759"/>
<dbReference type="Proteomes" id="UP000028545">
    <property type="component" value="Unassembled WGS sequence"/>
</dbReference>
<keyword evidence="3" id="KW-1185">Reference proteome</keyword>
<feature type="region of interest" description="Disordered" evidence="1">
    <location>
        <begin position="49"/>
        <end position="76"/>
    </location>
</feature>
<proteinExistence type="predicted"/>
<dbReference type="KEGG" id="sapo:SAPIO_CDS3166"/>
<feature type="compositionally biased region" description="Polar residues" evidence="1">
    <location>
        <begin position="228"/>
        <end position="240"/>
    </location>
</feature>
<protein>
    <recommendedName>
        <fullName evidence="4">Transcription factor c2h2 protein</fullName>
    </recommendedName>
</protein>
<sequence length="460" mass="49645">MPSPAPTILDSGFFDHGCDDSGSRQVRSRAGTVVSNCSESYFQQQYFDSPASQPLSSPCLTSQSTSSASSSTSSAPYLSPIPSNYLSTSLPNNYSPFPGLSPEILSSEWTEQDPTAVDPTITDPTTTAGLMRTATFPLDSTFAMGKQNSYPWPAVMSTSPNSTPANFLPHDLALGSSAEAEFAATVRSRSRTGSPQGHSTLTPEQRELKRQMDQVRRDNKSASRFRRSNSNPYVPDSSSALNMPIYTSSMAPISLLAEPANTVPSQSYLSPYSQQLPEQDPGGLSNVPMYASSLPHQPLQPAYTMPMAYPATLQAPDSNYSHPRSNSYSTGSESNLMYSMAPSMPPNSLPVTGHEAGQVRVVQTRPKPQCWEHGCNGRQFSTFSNLLRHQREKSGQAAKATCPNCGAEFTRTTARNGHLLQGKCKKRNASDDAGQPMTRSPSASSLADDMRQLQNPALTN</sequence>
<comment type="caution">
    <text evidence="2">The sequence shown here is derived from an EMBL/GenBank/DDBJ whole genome shotgun (WGS) entry which is preliminary data.</text>
</comment>
<accession>A0A084GA64</accession>
<name>A0A084GA64_PSEDA</name>
<dbReference type="OMA" id="QATKATC"/>
<evidence type="ECO:0000256" key="1">
    <source>
        <dbReference type="SAM" id="MobiDB-lite"/>
    </source>
</evidence>
<feature type="compositionally biased region" description="Low complexity" evidence="1">
    <location>
        <begin position="52"/>
        <end position="76"/>
    </location>
</feature>
<feature type="compositionally biased region" description="Basic and acidic residues" evidence="1">
    <location>
        <begin position="204"/>
        <end position="221"/>
    </location>
</feature>
<evidence type="ECO:0000313" key="3">
    <source>
        <dbReference type="Proteomes" id="UP000028545"/>
    </source>
</evidence>
<reference evidence="2 3" key="1">
    <citation type="journal article" date="2014" name="Genome Announc.">
        <title>Draft genome sequence of the pathogenic fungus Scedosporium apiospermum.</title>
        <authorList>
            <person name="Vandeputte P."/>
            <person name="Ghamrawi S."/>
            <person name="Rechenmann M."/>
            <person name="Iltis A."/>
            <person name="Giraud S."/>
            <person name="Fleury M."/>
            <person name="Thornton C."/>
            <person name="Delhaes L."/>
            <person name="Meyer W."/>
            <person name="Papon N."/>
            <person name="Bouchara J.P."/>
        </authorList>
    </citation>
    <scope>NUCLEOTIDE SEQUENCE [LARGE SCALE GENOMIC DNA]</scope>
    <source>
        <strain evidence="2 3">IHEM 14462</strain>
    </source>
</reference>